<evidence type="ECO:0000259" key="2">
    <source>
        <dbReference type="Pfam" id="PF05598"/>
    </source>
</evidence>
<name>A0A3G1L0K8_FORW1</name>
<dbReference type="Proteomes" id="UP000323521">
    <property type="component" value="Chromosome"/>
</dbReference>
<dbReference type="KEGG" id="fwa:DCMF_28665"/>
<sequence length="491" mass="57113">MYRKRNRKQITLVENFFLPFGGKLNKNNRWVKLAEIIPWDTIEEKYAATFSDNGAPGKPVRMALGAIIIKERLGLSDEETLQQIIENPYLQLFIGLQEYTNAAPFDASLMVHFRKRFDLKTMQEINEMICLKEKEANQRGKDDPPSTGGSSPDQTTKEHSTCASIENTNKGNLILDATCAPADIHYPTDTWLLNEAREKLEDIMDELHQPLVGKVKKPRNYREKAHKEYLRFTKKRKPNKKAIRKALSKQLRYIKRDLKIIEILSHQSSLSLLSRQQYKELLVIQEIFRQQTLMYQTGTHQVDDRIVNISQPHIRPIVRGKVSAEVEFGAKVTISVKDGLAFIETLSFDNYNESKILIESAEKHKQRFGCYPEAIMADKIFRNRENLQFCKINHIRLSGPRLGRPSAKELEEHRQHQRSDESIRNVVEAKFGEGKRKYGLGRIMARLQETSECVIALQFLVMNLEYKLRKLFLLFFKDQFMFSFFNLAWSV</sequence>
<gene>
    <name evidence="4" type="ORF">DCMF_28665</name>
</gene>
<dbReference type="OrthoDB" id="9770860at2"/>
<protein>
    <submittedName>
        <fullName evidence="4">DDE transposase</fullName>
    </submittedName>
</protein>
<dbReference type="PANTHER" id="PTHR33803:SF3">
    <property type="entry name" value="BLL1974 PROTEIN"/>
    <property type="match status" value="1"/>
</dbReference>
<organism evidence="4 5">
    <name type="scientific">Formimonas warabiya</name>
    <dbReference type="NCBI Taxonomy" id="1761012"/>
    <lineage>
        <taxon>Bacteria</taxon>
        <taxon>Bacillati</taxon>
        <taxon>Bacillota</taxon>
        <taxon>Clostridia</taxon>
        <taxon>Eubacteriales</taxon>
        <taxon>Peptococcaceae</taxon>
        <taxon>Candidatus Formimonas</taxon>
    </lineage>
</organism>
<reference evidence="4 5" key="1">
    <citation type="submission" date="2016-10" db="EMBL/GenBank/DDBJ databases">
        <title>Complete Genome Sequence of Peptococcaceae strain DCMF.</title>
        <authorList>
            <person name="Edwards R.J."/>
            <person name="Holland S.I."/>
            <person name="Deshpande N.P."/>
            <person name="Wong Y.K."/>
            <person name="Ertan H."/>
            <person name="Manefield M."/>
            <person name="Russell T.L."/>
            <person name="Lee M.J."/>
        </authorList>
    </citation>
    <scope>NUCLEOTIDE SEQUENCE [LARGE SCALE GENOMIC DNA]</scope>
    <source>
        <strain evidence="4 5">DCMF</strain>
    </source>
</reference>
<keyword evidence="5" id="KW-1185">Reference proteome</keyword>
<dbReference type="EMBL" id="CP017634">
    <property type="protein sequence ID" value="ATW28200.1"/>
    <property type="molecule type" value="Genomic_DNA"/>
</dbReference>
<dbReference type="AlphaFoldDB" id="A0A3G1L0K8"/>
<feature type="region of interest" description="Disordered" evidence="1">
    <location>
        <begin position="134"/>
        <end position="161"/>
    </location>
</feature>
<dbReference type="Pfam" id="PF13586">
    <property type="entry name" value="DDE_Tnp_1_2"/>
    <property type="match status" value="1"/>
</dbReference>
<accession>A0A3G1L0K8</accession>
<evidence type="ECO:0000313" key="4">
    <source>
        <dbReference type="EMBL" id="ATW28200.1"/>
    </source>
</evidence>
<feature type="domain" description="Transposase DDE" evidence="3">
    <location>
        <begin position="376"/>
        <end position="465"/>
    </location>
</feature>
<dbReference type="InterPro" id="IPR008490">
    <property type="entry name" value="Transposase_InsH_N"/>
</dbReference>
<evidence type="ECO:0000313" key="5">
    <source>
        <dbReference type="Proteomes" id="UP000323521"/>
    </source>
</evidence>
<evidence type="ECO:0000259" key="3">
    <source>
        <dbReference type="Pfam" id="PF13586"/>
    </source>
</evidence>
<evidence type="ECO:0000256" key="1">
    <source>
        <dbReference type="SAM" id="MobiDB-lite"/>
    </source>
</evidence>
<dbReference type="NCBIfam" id="NF033578">
    <property type="entry name" value="transpos_IS5_1"/>
    <property type="match status" value="1"/>
</dbReference>
<dbReference type="RefSeq" id="WP_148137610.1">
    <property type="nucleotide sequence ID" value="NZ_CP017634.1"/>
</dbReference>
<dbReference type="PANTHER" id="PTHR33803">
    <property type="entry name" value="IS1478 TRANSPOSASE"/>
    <property type="match status" value="1"/>
</dbReference>
<dbReference type="InterPro" id="IPR025668">
    <property type="entry name" value="Tnp_DDE_dom"/>
</dbReference>
<proteinExistence type="predicted"/>
<feature type="domain" description="Transposase InsH N-terminal" evidence="2">
    <location>
        <begin position="23"/>
        <end position="116"/>
    </location>
</feature>
<dbReference type="Pfam" id="PF05598">
    <property type="entry name" value="DUF772"/>
    <property type="match status" value="1"/>
</dbReference>
<feature type="compositionally biased region" description="Basic and acidic residues" evidence="1">
    <location>
        <begin position="134"/>
        <end position="144"/>
    </location>
</feature>
<dbReference type="InterPro" id="IPR047710">
    <property type="entry name" value="Transpos_IS5-like"/>
</dbReference>